<dbReference type="Gene3D" id="2.40.40.20">
    <property type="match status" value="1"/>
</dbReference>
<evidence type="ECO:0000256" key="6">
    <source>
        <dbReference type="ARBA" id="ARBA00022505"/>
    </source>
</evidence>
<comment type="cofactor">
    <cofactor evidence="1">
        <name>Mo-bis(molybdopterin guanine dinucleotide)</name>
        <dbReference type="ChEBI" id="CHEBI:60539"/>
    </cofactor>
</comment>
<keyword evidence="10" id="KW-0408">Iron</keyword>
<sequence length="994" mass="109895">MLLTRRSTTPQASASSSLVNSLARGITRAIPTMDRRSFLRRSGLGVGAGIAAGQLTLVKKAEAASSARAAADGSGKVEVKRTVCGHCSVGCAIDAVVENGVWVRQEPVFDSPINLGAHCAKGAAVREHGHGEYRLRTPMKLVDGKYQRISWDQAYEEIAAKMLELRKESGPDSLFFVGSSKHNNEQAYLLRKWVSFWGTNNTDHQARICHSTTVAGVANTWGYGAMTNSYNDMQNARAALYIGSNAAEAHPVSMLHMLHAKENGCKMIVVDPRFTRTAAKADDYVRIRSGTDIPFLFGVMHHIFKNGWEDKKYIEDRVYGMDKVREEALNFWTPEKVQEACGVDEATVLKVAKTMAENRPSTIVWCMGQTQHTIGNAIVRASCLLQLVLGNVGKSGGGTNIFRGHDNVQGATDVGPNPDSLPGYYGLAEGSWKHFAKAWGVDYEWIKKQYASPAMMTKSGMTVSRWIDGVLEKNELIDQDSNLRGMFFWGHAPNSQTRGLEMKKAMDKLDLLVVIDPFPSATAAMAAMPGKAEDLNPKRAVYLLPTTTQFETSGSCTASNRSIQWREKVIEPLWESRTDHMIMTQLAEKLGFGKELVKNYKMVQGKGGMEPETESILREINSCVWTIGYTGQSPERLKAHMRNMNVFDVKTLKAKGGIDKETGYSFDGDYFGLPWPCYGTPAMKHPGSPNLYDTSKHVMDGGGNFRANFGVEREGVSLLAADGSHSVGADITTGYPEFDHILLKKLGWWGELTEAEQKAAEGKNWKTDSSGGIIRVAMKNHGCHPFGNAKARAIVWNFPDPIPKHREPLFSNRPDMIAKYPTHDDKKAFWRLPTLYKTVQEKNKDIGKSFPLIMTSGRLVEYEGGGEETRSNPWLAELQQDMFVEINPKAANDRGIRNGEYVWVKTPPMAAVPEFKGLRVKALVTERVGADTVFLPFHFSGRWGGMDMAPFYPAGAMPIVRGEAINTATTYGYDSVTMMQETKTTLCQIERDAA</sequence>
<evidence type="ECO:0000256" key="8">
    <source>
        <dbReference type="ARBA" id="ARBA00022729"/>
    </source>
</evidence>
<feature type="domain" description="4Fe-4S Mo/W bis-MGD-type" evidence="12">
    <location>
        <begin position="77"/>
        <end position="133"/>
    </location>
</feature>
<evidence type="ECO:0000256" key="1">
    <source>
        <dbReference type="ARBA" id="ARBA00001942"/>
    </source>
</evidence>
<dbReference type="PROSITE" id="PS51318">
    <property type="entry name" value="TAT"/>
    <property type="match status" value="1"/>
</dbReference>
<evidence type="ECO:0000313" key="13">
    <source>
        <dbReference type="EMBL" id="MBQ0937381.1"/>
    </source>
</evidence>
<dbReference type="PROSITE" id="PS00551">
    <property type="entry name" value="MOLYBDOPTERIN_PROK_1"/>
    <property type="match status" value="1"/>
</dbReference>
<dbReference type="PANTHER" id="PTHR43598">
    <property type="entry name" value="TUNGSTEN-CONTAINING FORMYLMETHANOFURAN DEHYDROGENASE 2 SUBUNIT B"/>
    <property type="match status" value="1"/>
</dbReference>
<keyword evidence="9" id="KW-0560">Oxidoreductase</keyword>
<evidence type="ECO:0000256" key="2">
    <source>
        <dbReference type="ARBA" id="ARBA00001966"/>
    </source>
</evidence>
<organism evidence="13 14">
    <name type="scientific">Ideonella paludis</name>
    <dbReference type="NCBI Taxonomy" id="1233411"/>
    <lineage>
        <taxon>Bacteria</taxon>
        <taxon>Pseudomonadati</taxon>
        <taxon>Pseudomonadota</taxon>
        <taxon>Betaproteobacteria</taxon>
        <taxon>Burkholderiales</taxon>
        <taxon>Sphaerotilaceae</taxon>
        <taxon>Ideonella</taxon>
    </lineage>
</organism>
<accession>A0ABS5E1W0</accession>
<comment type="caution">
    <text evidence="13">The sequence shown here is derived from an EMBL/GenBank/DDBJ whole genome shotgun (WGS) entry which is preliminary data.</text>
</comment>
<evidence type="ECO:0000256" key="11">
    <source>
        <dbReference type="ARBA" id="ARBA00023014"/>
    </source>
</evidence>
<dbReference type="EMBL" id="JAGQDG010000008">
    <property type="protein sequence ID" value="MBQ0937381.1"/>
    <property type="molecule type" value="Genomic_DNA"/>
</dbReference>
<dbReference type="InterPro" id="IPR006963">
    <property type="entry name" value="Mopterin_OxRdtase_4Fe-4S_dom"/>
</dbReference>
<evidence type="ECO:0000256" key="10">
    <source>
        <dbReference type="ARBA" id="ARBA00023004"/>
    </source>
</evidence>
<dbReference type="Pfam" id="PF01568">
    <property type="entry name" value="Molydop_binding"/>
    <property type="match status" value="1"/>
</dbReference>
<dbReference type="PANTHER" id="PTHR43598:SF1">
    <property type="entry name" value="FORMATE DEHYDROGENASE-O MAJOR SUBUNIT"/>
    <property type="match status" value="1"/>
</dbReference>
<evidence type="ECO:0000259" key="12">
    <source>
        <dbReference type="PROSITE" id="PS51669"/>
    </source>
</evidence>
<dbReference type="InterPro" id="IPR009010">
    <property type="entry name" value="Asp_de-COase-like_dom_sf"/>
</dbReference>
<dbReference type="InterPro" id="IPR006311">
    <property type="entry name" value="TAT_signal"/>
</dbReference>
<evidence type="ECO:0000313" key="14">
    <source>
        <dbReference type="Proteomes" id="UP000672097"/>
    </source>
</evidence>
<dbReference type="InterPro" id="IPR006657">
    <property type="entry name" value="MoPterin_dinucl-bd_dom"/>
</dbReference>
<evidence type="ECO:0000256" key="4">
    <source>
        <dbReference type="ARBA" id="ARBA00010312"/>
    </source>
</evidence>
<reference evidence="13 14" key="1">
    <citation type="submission" date="2021-04" db="EMBL/GenBank/DDBJ databases">
        <title>The genome sequence of type strain Ideonella paludis KCTC 32238.</title>
        <authorList>
            <person name="Liu Y."/>
        </authorList>
    </citation>
    <scope>NUCLEOTIDE SEQUENCE [LARGE SCALE GENOMIC DNA]</scope>
    <source>
        <strain evidence="13 14">KCTC 32238</strain>
    </source>
</reference>
<evidence type="ECO:0000256" key="5">
    <source>
        <dbReference type="ARBA" id="ARBA00022485"/>
    </source>
</evidence>
<name>A0ABS5E1W0_9BURK</name>
<dbReference type="Gene3D" id="2.20.25.90">
    <property type="entry name" value="ADC-like domains"/>
    <property type="match status" value="1"/>
</dbReference>
<dbReference type="Proteomes" id="UP000672097">
    <property type="component" value="Unassembled WGS sequence"/>
</dbReference>
<dbReference type="Pfam" id="PF00384">
    <property type="entry name" value="Molybdopterin"/>
    <property type="match status" value="1"/>
</dbReference>
<protein>
    <submittedName>
        <fullName evidence="13">Formate dehydrogenase subunit alpha</fullName>
    </submittedName>
</protein>
<evidence type="ECO:0000256" key="9">
    <source>
        <dbReference type="ARBA" id="ARBA00023002"/>
    </source>
</evidence>
<proteinExistence type="inferred from homology"/>
<keyword evidence="8" id="KW-0732">Signal</keyword>
<comment type="subcellular location">
    <subcellularLocation>
        <location evidence="3">Cell envelope</location>
    </subcellularLocation>
</comment>
<keyword evidence="7" id="KW-0479">Metal-binding</keyword>
<keyword evidence="14" id="KW-1185">Reference proteome</keyword>
<keyword evidence="5" id="KW-0004">4Fe-4S</keyword>
<dbReference type="CDD" id="cd02792">
    <property type="entry name" value="MopB_CT_Formate-Dh-Na-like"/>
    <property type="match status" value="1"/>
</dbReference>
<dbReference type="SUPFAM" id="SSF50692">
    <property type="entry name" value="ADC-like"/>
    <property type="match status" value="1"/>
</dbReference>
<dbReference type="Gene3D" id="3.40.50.740">
    <property type="match status" value="1"/>
</dbReference>
<comment type="similarity">
    <text evidence="4">Belongs to the prokaryotic molybdopterin-containing oxidoreductase family.</text>
</comment>
<keyword evidence="6" id="KW-0500">Molybdenum</keyword>
<dbReference type="SMART" id="SM00926">
    <property type="entry name" value="Molybdop_Fe4S4"/>
    <property type="match status" value="1"/>
</dbReference>
<keyword evidence="11" id="KW-0411">Iron-sulfur</keyword>
<evidence type="ECO:0000256" key="3">
    <source>
        <dbReference type="ARBA" id="ARBA00004196"/>
    </source>
</evidence>
<comment type="cofactor">
    <cofactor evidence="2">
        <name>[4Fe-4S] cluster</name>
        <dbReference type="ChEBI" id="CHEBI:49883"/>
    </cofactor>
</comment>
<dbReference type="PROSITE" id="PS51669">
    <property type="entry name" value="4FE4S_MOW_BIS_MGD"/>
    <property type="match status" value="1"/>
</dbReference>
<dbReference type="SUPFAM" id="SSF53706">
    <property type="entry name" value="Formate dehydrogenase/DMSO reductase, domains 1-3"/>
    <property type="match status" value="1"/>
</dbReference>
<dbReference type="InterPro" id="IPR027467">
    <property type="entry name" value="MopterinOxRdtase_cofactor_BS"/>
</dbReference>
<dbReference type="PIRSF" id="PIRSF036643">
    <property type="entry name" value="FDH_alpha"/>
    <property type="match status" value="1"/>
</dbReference>
<evidence type="ECO:0000256" key="7">
    <source>
        <dbReference type="ARBA" id="ARBA00022723"/>
    </source>
</evidence>
<dbReference type="InterPro" id="IPR006656">
    <property type="entry name" value="Mopterin_OxRdtase"/>
</dbReference>
<dbReference type="RefSeq" id="WP_210810914.1">
    <property type="nucleotide sequence ID" value="NZ_JAGQDG010000008.1"/>
</dbReference>
<dbReference type="Gene3D" id="3.40.228.10">
    <property type="entry name" value="Dimethylsulfoxide Reductase, domain 2"/>
    <property type="match status" value="1"/>
</dbReference>
<gene>
    <name evidence="13" type="ORF">KAK11_18800</name>
</gene>
<dbReference type="Pfam" id="PF04879">
    <property type="entry name" value="Molybdop_Fe4S4"/>
    <property type="match status" value="1"/>
</dbReference>